<evidence type="ECO:0000313" key="2">
    <source>
        <dbReference type="Proteomes" id="UP001141950"/>
    </source>
</evidence>
<dbReference type="GO" id="GO:0016740">
    <property type="term" value="F:transferase activity"/>
    <property type="evidence" value="ECO:0007669"/>
    <property type="project" value="UniProtKB-KW"/>
</dbReference>
<comment type="caution">
    <text evidence="1">The sequence shown here is derived from an EMBL/GenBank/DDBJ whole genome shotgun (WGS) entry which is preliminary data.</text>
</comment>
<reference evidence="1" key="1">
    <citation type="submission" date="2022-08" db="EMBL/GenBank/DDBJ databases">
        <title>The genomic sequence of strain Paenibacillus sp. SCIV0701.</title>
        <authorList>
            <person name="Zhao H."/>
        </authorList>
    </citation>
    <scope>NUCLEOTIDE SEQUENCE</scope>
    <source>
        <strain evidence="1">SCIV0701</strain>
    </source>
</reference>
<dbReference type="EMBL" id="JANIPJ010000011">
    <property type="protein sequence ID" value="MCR2805384.1"/>
    <property type="molecule type" value="Genomic_DNA"/>
</dbReference>
<sequence length="301" mass="35143">MSGRNIAASVKAKLLSIAKESDKTNELIQLLYSQERLLYRLSISPYRDYFILKGGLFLYSVTGFKTRPTRDADFLVKNLSNNENRMIEIFKEICSIEVEDGIQYDIEGIKAETITEDADYHGIRVTITSFLEKSRSQVQLDMGFSDVVVPNPKDFDYPVFIESELPAPNIRVYSLESVVAEKFEAMIKLSVLNSRMKDFFDIYNILTTTTIEGRILSEAIKETFEKRLTDIRRDHELFTDEFVDEQKQTQWLAFLRRTRLPEVEFSYLMSKLKEFLLPVYNSLLDEDEFFGTWNPETQKWS</sequence>
<accession>A0A9X2S9F1</accession>
<dbReference type="InterPro" id="IPR014942">
    <property type="entry name" value="AbiEii"/>
</dbReference>
<protein>
    <submittedName>
        <fullName evidence="1">Nucleotidyl transferase AbiEii/AbiGii toxin family protein</fullName>
    </submittedName>
</protein>
<organism evidence="1 2">
    <name type="scientific">Paenibacillus soyae</name>
    <dbReference type="NCBI Taxonomy" id="2969249"/>
    <lineage>
        <taxon>Bacteria</taxon>
        <taxon>Bacillati</taxon>
        <taxon>Bacillota</taxon>
        <taxon>Bacilli</taxon>
        <taxon>Bacillales</taxon>
        <taxon>Paenibacillaceae</taxon>
        <taxon>Paenibacillus</taxon>
    </lineage>
</organism>
<dbReference type="RefSeq" id="WP_257447756.1">
    <property type="nucleotide sequence ID" value="NZ_JANIPJ010000011.1"/>
</dbReference>
<dbReference type="Proteomes" id="UP001141950">
    <property type="component" value="Unassembled WGS sequence"/>
</dbReference>
<keyword evidence="2" id="KW-1185">Reference proteome</keyword>
<dbReference type="Pfam" id="PF08843">
    <property type="entry name" value="AbiEii"/>
    <property type="match status" value="1"/>
</dbReference>
<keyword evidence="1" id="KW-0808">Transferase</keyword>
<evidence type="ECO:0000313" key="1">
    <source>
        <dbReference type="EMBL" id="MCR2805384.1"/>
    </source>
</evidence>
<dbReference type="AlphaFoldDB" id="A0A9X2S9F1"/>
<name>A0A9X2S9F1_9BACL</name>
<proteinExistence type="predicted"/>
<gene>
    <name evidence="1" type="ORF">NQZ67_15970</name>
</gene>